<evidence type="ECO:0000313" key="3">
    <source>
        <dbReference type="EMBL" id="CAL8091132.1"/>
    </source>
</evidence>
<name>A0ABP1Q9V5_9HEXA</name>
<sequence>MMASGSSMILSLLMGVVFLCNSVAFADSPVSASSDSSSKNSYSSYQYAVEPSSDYGAPQKGYAPAPTTVYGPPPAPSYGPPTYDGHGYSLDSESPFVQQRLFNTAVALTIPLFSFTLPQRSSNYGGIDLANQVIFGAFVLVATLFVFVVPIFFTKPSEARSNDKNGILNSLMANNKVFNFMNADLSNKIGLDTSKCLQKSICEANRSPKKYGVMATPFQMFFPPPSNGTADARATIFQLAAKDGKYSKKECGKLYNCFFDIMDMASYMVDWWKYSGDPNYFLHF</sequence>
<dbReference type="Proteomes" id="UP001642540">
    <property type="component" value="Unassembled WGS sequence"/>
</dbReference>
<evidence type="ECO:0000256" key="2">
    <source>
        <dbReference type="SAM" id="SignalP"/>
    </source>
</evidence>
<accession>A0ABP1Q9V5</accession>
<feature type="chain" id="PRO_5046573490" evidence="2">
    <location>
        <begin position="27"/>
        <end position="284"/>
    </location>
</feature>
<evidence type="ECO:0000313" key="4">
    <source>
        <dbReference type="Proteomes" id="UP001642540"/>
    </source>
</evidence>
<reference evidence="3 4" key="1">
    <citation type="submission" date="2024-08" db="EMBL/GenBank/DDBJ databases">
        <authorList>
            <person name="Cucini C."/>
            <person name="Frati F."/>
        </authorList>
    </citation>
    <scope>NUCLEOTIDE SEQUENCE [LARGE SCALE GENOMIC DNA]</scope>
</reference>
<protein>
    <submittedName>
        <fullName evidence="3">Uncharacterized protein</fullName>
    </submittedName>
</protein>
<dbReference type="Pfam" id="PF07841">
    <property type="entry name" value="DM4_12"/>
    <property type="match status" value="1"/>
</dbReference>
<dbReference type="EMBL" id="CAXLJM020000024">
    <property type="protein sequence ID" value="CAL8091132.1"/>
    <property type="molecule type" value="Genomic_DNA"/>
</dbReference>
<organism evidence="3 4">
    <name type="scientific">Orchesella dallaii</name>
    <dbReference type="NCBI Taxonomy" id="48710"/>
    <lineage>
        <taxon>Eukaryota</taxon>
        <taxon>Metazoa</taxon>
        <taxon>Ecdysozoa</taxon>
        <taxon>Arthropoda</taxon>
        <taxon>Hexapoda</taxon>
        <taxon>Collembola</taxon>
        <taxon>Entomobryomorpha</taxon>
        <taxon>Entomobryoidea</taxon>
        <taxon>Orchesellidae</taxon>
        <taxon>Orchesellinae</taxon>
        <taxon>Orchesella</taxon>
    </lineage>
</organism>
<keyword evidence="4" id="KW-1185">Reference proteome</keyword>
<feature type="transmembrane region" description="Helical" evidence="1">
    <location>
        <begin position="129"/>
        <end position="153"/>
    </location>
</feature>
<keyword evidence="2" id="KW-0732">Signal</keyword>
<comment type="caution">
    <text evidence="3">The sequence shown here is derived from an EMBL/GenBank/DDBJ whole genome shotgun (WGS) entry which is preliminary data.</text>
</comment>
<keyword evidence="1" id="KW-0472">Membrane</keyword>
<feature type="signal peptide" evidence="2">
    <location>
        <begin position="1"/>
        <end position="26"/>
    </location>
</feature>
<dbReference type="InterPro" id="IPR006631">
    <property type="entry name" value="DM4_12"/>
</dbReference>
<gene>
    <name evidence="3" type="ORF">ODALV1_LOCUS7843</name>
</gene>
<keyword evidence="1" id="KW-0812">Transmembrane</keyword>
<keyword evidence="1" id="KW-1133">Transmembrane helix</keyword>
<proteinExistence type="predicted"/>
<evidence type="ECO:0000256" key="1">
    <source>
        <dbReference type="SAM" id="Phobius"/>
    </source>
</evidence>